<accession>A0A5N7CXU5</accession>
<feature type="region of interest" description="Disordered" evidence="1">
    <location>
        <begin position="1"/>
        <end position="37"/>
    </location>
</feature>
<name>A0A5N7CXU5_9EURO</name>
<dbReference type="GeneID" id="43668236"/>
<dbReference type="RefSeq" id="XP_031935722.1">
    <property type="nucleotide sequence ID" value="XM_032083545.1"/>
</dbReference>
<proteinExistence type="predicted"/>
<sequence length="53" mass="5749">MECRKLESETARINFSTGRPNPTKPNGPTLPSPPQSNGCLCLSSPSFLMSIRV</sequence>
<dbReference type="EMBL" id="ML736858">
    <property type="protein sequence ID" value="KAE8398403.1"/>
    <property type="molecule type" value="Genomic_DNA"/>
</dbReference>
<gene>
    <name evidence="2" type="ORF">BDV37DRAFT_263365</name>
</gene>
<dbReference type="AlphaFoldDB" id="A0A5N7CXU5"/>
<evidence type="ECO:0000313" key="3">
    <source>
        <dbReference type="Proteomes" id="UP000325579"/>
    </source>
</evidence>
<dbReference type="Proteomes" id="UP000325579">
    <property type="component" value="Unassembled WGS sequence"/>
</dbReference>
<organism evidence="2 3">
    <name type="scientific">Aspergillus pseudonomiae</name>
    <dbReference type="NCBI Taxonomy" id="1506151"/>
    <lineage>
        <taxon>Eukaryota</taxon>
        <taxon>Fungi</taxon>
        <taxon>Dikarya</taxon>
        <taxon>Ascomycota</taxon>
        <taxon>Pezizomycotina</taxon>
        <taxon>Eurotiomycetes</taxon>
        <taxon>Eurotiomycetidae</taxon>
        <taxon>Eurotiales</taxon>
        <taxon>Aspergillaceae</taxon>
        <taxon>Aspergillus</taxon>
        <taxon>Aspergillus subgen. Circumdati</taxon>
    </lineage>
</organism>
<evidence type="ECO:0000313" key="2">
    <source>
        <dbReference type="EMBL" id="KAE8398403.1"/>
    </source>
</evidence>
<feature type="compositionally biased region" description="Polar residues" evidence="1">
    <location>
        <begin position="11"/>
        <end position="21"/>
    </location>
</feature>
<keyword evidence="3" id="KW-1185">Reference proteome</keyword>
<feature type="compositionally biased region" description="Pro residues" evidence="1">
    <location>
        <begin position="22"/>
        <end position="34"/>
    </location>
</feature>
<evidence type="ECO:0000256" key="1">
    <source>
        <dbReference type="SAM" id="MobiDB-lite"/>
    </source>
</evidence>
<reference evidence="2 3" key="1">
    <citation type="submission" date="2019-04" db="EMBL/GenBank/DDBJ databases">
        <authorList>
            <consortium name="DOE Joint Genome Institute"/>
            <person name="Mondo S."/>
            <person name="Kjaerbolling I."/>
            <person name="Vesth T."/>
            <person name="Frisvad J.C."/>
            <person name="Nybo J.L."/>
            <person name="Theobald S."/>
            <person name="Kildgaard S."/>
            <person name="Isbrandt T."/>
            <person name="Kuo A."/>
            <person name="Sato A."/>
            <person name="Lyhne E.K."/>
            <person name="Kogle M.E."/>
            <person name="Wiebenga A."/>
            <person name="Kun R.S."/>
            <person name="Lubbers R.J."/>
            <person name="Makela M.R."/>
            <person name="Barry K."/>
            <person name="Chovatia M."/>
            <person name="Clum A."/>
            <person name="Daum C."/>
            <person name="Haridas S."/>
            <person name="He G."/>
            <person name="LaButti K."/>
            <person name="Lipzen A."/>
            <person name="Riley R."/>
            <person name="Salamov A."/>
            <person name="Simmons B.A."/>
            <person name="Magnuson J.K."/>
            <person name="Henrissat B."/>
            <person name="Mortensen U.H."/>
            <person name="Larsen T.O."/>
            <person name="Devries R.P."/>
            <person name="Grigoriev I.V."/>
            <person name="Machida M."/>
            <person name="Baker S.E."/>
            <person name="Andersen M.R."/>
            <person name="Cantor M.N."/>
            <person name="Hua S.X."/>
        </authorList>
    </citation>
    <scope>NUCLEOTIDE SEQUENCE [LARGE SCALE GENOMIC DNA]</scope>
    <source>
        <strain evidence="2 3">CBS 119388</strain>
    </source>
</reference>
<dbReference type="OrthoDB" id="72772at2759"/>
<protein>
    <submittedName>
        <fullName evidence="2">Uncharacterized protein</fullName>
    </submittedName>
</protein>
<feature type="compositionally biased region" description="Basic and acidic residues" evidence="1">
    <location>
        <begin position="1"/>
        <end position="10"/>
    </location>
</feature>